<feature type="non-terminal residue" evidence="2">
    <location>
        <position position="1"/>
    </location>
</feature>
<dbReference type="InterPro" id="IPR011048">
    <property type="entry name" value="Haem_d1_sf"/>
</dbReference>
<reference evidence="2" key="1">
    <citation type="journal article" date="2020" name="Fungal Divers.">
        <title>Resolving the Mortierellaceae phylogeny through synthesis of multi-gene phylogenetics and phylogenomics.</title>
        <authorList>
            <person name="Vandepol N."/>
            <person name="Liber J."/>
            <person name="Desiro A."/>
            <person name="Na H."/>
            <person name="Kennedy M."/>
            <person name="Barry K."/>
            <person name="Grigoriev I.V."/>
            <person name="Miller A.N."/>
            <person name="O'Donnell K."/>
            <person name="Stajich J.E."/>
            <person name="Bonito G."/>
        </authorList>
    </citation>
    <scope>NUCLEOTIDE SEQUENCE</scope>
    <source>
        <strain evidence="2">NRRL 28262</strain>
    </source>
</reference>
<sequence>KVKDLQLANIEAIIVTVDQTINDKAHFTCEVITPAELEQWCSTLRASGSGTLDSADLEGDEGVMKWKLKERLLESEDEFNVAFEVKTWDGAPAEYGIIEIHWVETLSDAGAYYGHDPLYSEHRPFLYSLTVDNTGLSEIDVLGQGSKVVESYVYSKQGAHLLVSVRTKPGIIVQLWQIRPLQASDPRCVNNFDGSTLEEQDERAFQPRVVAWMYLDNVPDSKSIDLVLSYDGTQLGIVDENVLDSTREEGEQEEESSGGGGEGEVEVYQQEEGEGEGVGRVGGQGRRSKRECQSWTTFYNFTPNNVSAGERPIGTTAGLGLTRVNVTDTCPGFANFFGRAEFHMVATKDQNIEDEILVACDGVTIEVYSVFGEWSHLRTIVIDPAKIGPGFRRNVFAALFKQLRGKYMLLVDEDGTEVTTWNIETGEAVSSSTRFGMSEFWSLRHLANVTRDGRLVAVPGQKRLEIYETATWDIVGWYQFPNISHWEYVSEGLFIRNDTHIMVAVDSNELPFHRNNRGYIIDLTTMTIVEQYASAGHGRFELLPKMDPEEEQLLLAVDTSSACVFRLEARLLMAPYWESKEEQDS</sequence>
<dbReference type="SUPFAM" id="SSF51004">
    <property type="entry name" value="C-terminal (heme d1) domain of cytochrome cd1-nitrite reductase"/>
    <property type="match status" value="1"/>
</dbReference>
<keyword evidence="3" id="KW-1185">Reference proteome</keyword>
<evidence type="ECO:0000313" key="2">
    <source>
        <dbReference type="EMBL" id="KAG0253031.1"/>
    </source>
</evidence>
<evidence type="ECO:0000313" key="3">
    <source>
        <dbReference type="Proteomes" id="UP001194580"/>
    </source>
</evidence>
<accession>A0AAD4GZT8</accession>
<evidence type="ECO:0000256" key="1">
    <source>
        <dbReference type="SAM" id="MobiDB-lite"/>
    </source>
</evidence>
<comment type="caution">
    <text evidence="2">The sequence shown here is derived from an EMBL/GenBank/DDBJ whole genome shotgun (WGS) entry which is preliminary data.</text>
</comment>
<gene>
    <name evidence="2" type="ORF">BGZ95_006465</name>
</gene>
<feature type="compositionally biased region" description="Gly residues" evidence="1">
    <location>
        <begin position="276"/>
        <end position="285"/>
    </location>
</feature>
<protein>
    <submittedName>
        <fullName evidence="2">Uncharacterized protein</fullName>
    </submittedName>
</protein>
<dbReference type="AlphaFoldDB" id="A0AAD4GZT8"/>
<organism evidence="2 3">
    <name type="scientific">Linnemannia exigua</name>
    <dbReference type="NCBI Taxonomy" id="604196"/>
    <lineage>
        <taxon>Eukaryota</taxon>
        <taxon>Fungi</taxon>
        <taxon>Fungi incertae sedis</taxon>
        <taxon>Mucoromycota</taxon>
        <taxon>Mortierellomycotina</taxon>
        <taxon>Mortierellomycetes</taxon>
        <taxon>Mortierellales</taxon>
        <taxon>Mortierellaceae</taxon>
        <taxon>Linnemannia</taxon>
    </lineage>
</organism>
<feature type="compositionally biased region" description="Acidic residues" evidence="1">
    <location>
        <begin position="263"/>
        <end position="275"/>
    </location>
</feature>
<feature type="region of interest" description="Disordered" evidence="1">
    <location>
        <begin position="242"/>
        <end position="288"/>
    </location>
</feature>
<proteinExistence type="predicted"/>
<dbReference type="Proteomes" id="UP001194580">
    <property type="component" value="Unassembled WGS sequence"/>
</dbReference>
<dbReference type="EMBL" id="JAAAIL010003006">
    <property type="protein sequence ID" value="KAG0253031.1"/>
    <property type="molecule type" value="Genomic_DNA"/>
</dbReference>
<name>A0AAD4GZT8_9FUNG</name>